<keyword evidence="4" id="KW-1185">Reference proteome</keyword>
<organism evidence="2 4">
    <name type="scientific">Phytophthora infestans</name>
    <name type="common">Potato late blight agent</name>
    <name type="synonym">Botrytis infestans</name>
    <dbReference type="NCBI Taxonomy" id="4787"/>
    <lineage>
        <taxon>Eukaryota</taxon>
        <taxon>Sar</taxon>
        <taxon>Stramenopiles</taxon>
        <taxon>Oomycota</taxon>
        <taxon>Peronosporomycetes</taxon>
        <taxon>Peronosporales</taxon>
        <taxon>Peronosporaceae</taxon>
        <taxon>Phytophthora</taxon>
    </lineage>
</organism>
<comment type="caution">
    <text evidence="2">The sequence shown here is derived from an EMBL/GenBank/DDBJ whole genome shotgun (WGS) entry which is preliminary data.</text>
</comment>
<dbReference type="Proteomes" id="UP000602510">
    <property type="component" value="Unassembled WGS sequence"/>
</dbReference>
<gene>
    <name evidence="2" type="ORF">GN244_ATG05374</name>
    <name evidence="3" type="ORF">GN958_ATG06095</name>
</gene>
<name>A0A833TFX2_PHYIN</name>
<sequence>MKKFPLSREAFPPVPLSVQEQEALETLADRQLALAERQLDQHMHRDNSVVDRRRWKPLKTRECITVFRERSSAAFHRQCHSHSQIKSPAGSLAVLGPQNDEEWPLPQLLAVGTLQGALEDVVYGIHTPTAAHVMAKAVISDDEVVDAQVLQEHKGPTIAHPFRFLGLKWLVKAHPAAMGPVVLPRDIVYVEHTGLKTRANGSKLGHFLIHSLDLPQYPELRKELGLVRARVSSCVLLRQREDDPNLVDVFMTGRVAAQGRVLDSLALLSTANGLTYFWKAGVCAQRRKLAWRLQHKRKLPPVVSPSLCPLCTKGLDRAFSSPSMCEMCGVRMCSRCTVTHKLLFPGAFGKDPVAIARQEIRAGQYGALTSPRSARYRNRAFNVVKPQHRIDLSASAGPPVTKNQLSNQPRVNFAASVVSPAPLKDNDDDVDEKVTRQSLQALDSLLKASKGPTELYDDPRDELAGSEDEPNYPSTPQQKRLTLKDLDGSTSPSASANSSMPLWARMSALQVMAESTYHYTKKTAEKSMHSSPGLAKSSVLP</sequence>
<reference evidence="2" key="1">
    <citation type="submission" date="2020-04" db="EMBL/GenBank/DDBJ databases">
        <title>Hybrid Assembly of Korean Phytophthora infestans isolates.</title>
        <authorList>
            <person name="Prokchorchik M."/>
            <person name="Lee Y."/>
            <person name="Seo J."/>
            <person name="Cho J.-H."/>
            <person name="Park Y.-E."/>
            <person name="Jang D.-C."/>
            <person name="Im J.-S."/>
            <person name="Choi J.-G."/>
            <person name="Park H.-J."/>
            <person name="Lee G.-B."/>
            <person name="Lee Y.-G."/>
            <person name="Hong S.-Y."/>
            <person name="Cho K."/>
            <person name="Sohn K.H."/>
        </authorList>
    </citation>
    <scope>NUCLEOTIDE SEQUENCE</scope>
    <source>
        <strain evidence="2">KR_1_A1</strain>
        <strain evidence="3">KR_2_A2</strain>
    </source>
</reference>
<dbReference type="InterPro" id="IPR023393">
    <property type="entry name" value="START-like_dom_sf"/>
</dbReference>
<dbReference type="Proteomes" id="UP000704712">
    <property type="component" value="Unassembled WGS sequence"/>
</dbReference>
<dbReference type="InterPro" id="IPR011011">
    <property type="entry name" value="Znf_FYVE_PHD"/>
</dbReference>
<feature type="region of interest" description="Disordered" evidence="1">
    <location>
        <begin position="521"/>
        <end position="541"/>
    </location>
</feature>
<feature type="region of interest" description="Disordered" evidence="1">
    <location>
        <begin position="450"/>
        <end position="501"/>
    </location>
</feature>
<evidence type="ECO:0000313" key="3">
    <source>
        <dbReference type="EMBL" id="KAF4144716.1"/>
    </source>
</evidence>
<dbReference type="InterPro" id="IPR052727">
    <property type="entry name" value="Rab4/Rab5_effector"/>
</dbReference>
<dbReference type="EMBL" id="WSZM01000103">
    <property type="protein sequence ID" value="KAF4042359.1"/>
    <property type="molecule type" value="Genomic_DNA"/>
</dbReference>
<evidence type="ECO:0000313" key="2">
    <source>
        <dbReference type="EMBL" id="KAF4042359.1"/>
    </source>
</evidence>
<dbReference type="AlphaFoldDB" id="A0A833TFX2"/>
<dbReference type="SUPFAM" id="SSF57903">
    <property type="entry name" value="FYVE/PHD zinc finger"/>
    <property type="match status" value="1"/>
</dbReference>
<feature type="compositionally biased region" description="Low complexity" evidence="1">
    <location>
        <begin position="489"/>
        <end position="499"/>
    </location>
</feature>
<protein>
    <recommendedName>
        <fullName evidence="5">FYVE-type domain-containing protein</fullName>
    </recommendedName>
</protein>
<dbReference type="Gene3D" id="3.30.530.20">
    <property type="match status" value="1"/>
</dbReference>
<dbReference type="EMBL" id="JAACNO010000814">
    <property type="protein sequence ID" value="KAF4144716.1"/>
    <property type="molecule type" value="Genomic_DNA"/>
</dbReference>
<accession>A0A833TFX2</accession>
<dbReference type="CDD" id="cd00065">
    <property type="entry name" value="FYVE_like_SF"/>
    <property type="match status" value="1"/>
</dbReference>
<evidence type="ECO:0000256" key="1">
    <source>
        <dbReference type="SAM" id="MobiDB-lite"/>
    </source>
</evidence>
<dbReference type="PANTHER" id="PTHR13510">
    <property type="entry name" value="FYVE-FINGER-CONTAINING RAB5 EFFECTOR PROTEIN RABENOSYN-5-RELATED"/>
    <property type="match status" value="1"/>
</dbReference>
<evidence type="ECO:0008006" key="5">
    <source>
        <dbReference type="Google" id="ProtNLM"/>
    </source>
</evidence>
<proteinExistence type="predicted"/>
<evidence type="ECO:0000313" key="4">
    <source>
        <dbReference type="Proteomes" id="UP000602510"/>
    </source>
</evidence>
<dbReference type="PANTHER" id="PTHR13510:SF44">
    <property type="entry name" value="RABENOSYN-5"/>
    <property type="match status" value="1"/>
</dbReference>